<name>A0A8H7ZSS3_9FUNG</name>
<proteinExistence type="predicted"/>
<protein>
    <submittedName>
        <fullName evidence="1">Uncharacterized protein</fullName>
    </submittedName>
</protein>
<gene>
    <name evidence="1" type="ORF">BJ554DRAFT_1406</name>
</gene>
<dbReference type="EMBL" id="JAEFCI010008569">
    <property type="protein sequence ID" value="KAG5458373.1"/>
    <property type="molecule type" value="Genomic_DNA"/>
</dbReference>
<organism evidence="1 2">
    <name type="scientific">Olpidium bornovanus</name>
    <dbReference type="NCBI Taxonomy" id="278681"/>
    <lineage>
        <taxon>Eukaryota</taxon>
        <taxon>Fungi</taxon>
        <taxon>Fungi incertae sedis</taxon>
        <taxon>Olpidiomycota</taxon>
        <taxon>Olpidiomycotina</taxon>
        <taxon>Olpidiomycetes</taxon>
        <taxon>Olpidiales</taxon>
        <taxon>Olpidiaceae</taxon>
        <taxon>Olpidium</taxon>
    </lineage>
</organism>
<dbReference type="AlphaFoldDB" id="A0A8H7ZSS3"/>
<sequence>MPLSCSKRPRYLSQPRLFSPVRFDSCARNRRRGGCLSRYPRCCFLECPRYIHALILLVDTRPLFAPNMPAHAKHQ</sequence>
<dbReference type="Proteomes" id="UP000673691">
    <property type="component" value="Unassembled WGS sequence"/>
</dbReference>
<evidence type="ECO:0000313" key="1">
    <source>
        <dbReference type="EMBL" id="KAG5458373.1"/>
    </source>
</evidence>
<evidence type="ECO:0000313" key="2">
    <source>
        <dbReference type="Proteomes" id="UP000673691"/>
    </source>
</evidence>
<reference evidence="1 2" key="1">
    <citation type="journal article" name="Sci. Rep.">
        <title>Genome-scale phylogenetic analyses confirm Olpidium as the closest living zoosporic fungus to the non-flagellated, terrestrial fungi.</title>
        <authorList>
            <person name="Chang Y."/>
            <person name="Rochon D."/>
            <person name="Sekimoto S."/>
            <person name="Wang Y."/>
            <person name="Chovatia M."/>
            <person name="Sandor L."/>
            <person name="Salamov A."/>
            <person name="Grigoriev I.V."/>
            <person name="Stajich J.E."/>
            <person name="Spatafora J.W."/>
        </authorList>
    </citation>
    <scope>NUCLEOTIDE SEQUENCE [LARGE SCALE GENOMIC DNA]</scope>
    <source>
        <strain evidence="1">S191</strain>
    </source>
</reference>
<keyword evidence="2" id="KW-1185">Reference proteome</keyword>
<comment type="caution">
    <text evidence="1">The sequence shown here is derived from an EMBL/GenBank/DDBJ whole genome shotgun (WGS) entry which is preliminary data.</text>
</comment>
<accession>A0A8H7ZSS3</accession>